<evidence type="ECO:0000313" key="2">
    <source>
        <dbReference type="Proteomes" id="UP001525961"/>
    </source>
</evidence>
<proteinExistence type="predicted"/>
<organism evidence="1 2">
    <name type="scientific">Laspinema olomoucense D3b</name>
    <dbReference type="NCBI Taxonomy" id="2953688"/>
    <lineage>
        <taxon>Bacteria</taxon>
        <taxon>Bacillati</taxon>
        <taxon>Cyanobacteriota</taxon>
        <taxon>Cyanophyceae</taxon>
        <taxon>Oscillatoriophycideae</taxon>
        <taxon>Oscillatoriales</taxon>
        <taxon>Laspinemataceae</taxon>
        <taxon>Laspinema</taxon>
        <taxon>Laspinema olomoucense</taxon>
    </lineage>
</organism>
<comment type="caution">
    <text evidence="1">The sequence shown here is derived from an EMBL/GenBank/DDBJ whole genome shotgun (WGS) entry which is preliminary data.</text>
</comment>
<sequence length="87" mass="9379">MSFFYGKASECSRRSLLGIHAVWVVRAIALSLLELCCGGATSVRSRISPLLSNSLAFLMSFILADSKRDLGSLFAVCLTLNNPLNIA</sequence>
<dbReference type="EMBL" id="JAMXFA010000032">
    <property type="protein sequence ID" value="MCT7980076.1"/>
    <property type="molecule type" value="Genomic_DNA"/>
</dbReference>
<reference evidence="1 2" key="1">
    <citation type="journal article" date="2022" name="Front. Microbiol.">
        <title>High genomic differentiation and limited gene flow indicate recent cryptic speciation within the genus Laspinema (cyanobacteria).</title>
        <authorList>
            <person name="Stanojkovic A."/>
            <person name="Skoupy S."/>
            <person name="Skaloud P."/>
            <person name="Dvorak P."/>
        </authorList>
    </citation>
    <scope>NUCLEOTIDE SEQUENCE [LARGE SCALE GENOMIC DNA]</scope>
    <source>
        <strain evidence="1 2">D3b</strain>
    </source>
</reference>
<protein>
    <submittedName>
        <fullName evidence="1">Uncharacterized protein</fullName>
    </submittedName>
</protein>
<name>A0ABT2NFP1_9CYAN</name>
<evidence type="ECO:0000313" key="1">
    <source>
        <dbReference type="EMBL" id="MCT7980076.1"/>
    </source>
</evidence>
<keyword evidence="2" id="KW-1185">Reference proteome</keyword>
<dbReference type="RefSeq" id="WP_261236633.1">
    <property type="nucleotide sequence ID" value="NZ_JAMXFA010000032.1"/>
</dbReference>
<dbReference type="Proteomes" id="UP001525961">
    <property type="component" value="Unassembled WGS sequence"/>
</dbReference>
<accession>A0ABT2NFP1</accession>
<gene>
    <name evidence="1" type="ORF">NG792_20345</name>
</gene>